<proteinExistence type="predicted"/>
<sequence length="49" mass="5208">MVVAAALSVANASQSCQTFCPDPYLGTEGQYVCCDSEYEPRGELGLEGF</sequence>
<dbReference type="EMBL" id="VSRR010110567">
    <property type="protein sequence ID" value="MPC97579.1"/>
    <property type="molecule type" value="Genomic_DNA"/>
</dbReference>
<protein>
    <submittedName>
        <fullName evidence="1">Uncharacterized protein</fullName>
    </submittedName>
</protein>
<name>A0A5B7JRX2_PORTR</name>
<comment type="caution">
    <text evidence="1">The sequence shown here is derived from an EMBL/GenBank/DDBJ whole genome shotgun (WGS) entry which is preliminary data.</text>
</comment>
<accession>A0A5B7JRX2</accession>
<reference evidence="1 2" key="1">
    <citation type="submission" date="2019-05" db="EMBL/GenBank/DDBJ databases">
        <title>Another draft genome of Portunus trituberculatus and its Hox gene families provides insights of decapod evolution.</title>
        <authorList>
            <person name="Jeong J.-H."/>
            <person name="Song I."/>
            <person name="Kim S."/>
            <person name="Choi T."/>
            <person name="Kim D."/>
            <person name="Ryu S."/>
            <person name="Kim W."/>
        </authorList>
    </citation>
    <scope>NUCLEOTIDE SEQUENCE [LARGE SCALE GENOMIC DNA]</scope>
    <source>
        <tissue evidence="1">Muscle</tissue>
    </source>
</reference>
<dbReference type="Proteomes" id="UP000324222">
    <property type="component" value="Unassembled WGS sequence"/>
</dbReference>
<keyword evidence="2" id="KW-1185">Reference proteome</keyword>
<organism evidence="1 2">
    <name type="scientific">Portunus trituberculatus</name>
    <name type="common">Swimming crab</name>
    <name type="synonym">Neptunus trituberculatus</name>
    <dbReference type="NCBI Taxonomy" id="210409"/>
    <lineage>
        <taxon>Eukaryota</taxon>
        <taxon>Metazoa</taxon>
        <taxon>Ecdysozoa</taxon>
        <taxon>Arthropoda</taxon>
        <taxon>Crustacea</taxon>
        <taxon>Multicrustacea</taxon>
        <taxon>Malacostraca</taxon>
        <taxon>Eumalacostraca</taxon>
        <taxon>Eucarida</taxon>
        <taxon>Decapoda</taxon>
        <taxon>Pleocyemata</taxon>
        <taxon>Brachyura</taxon>
        <taxon>Eubrachyura</taxon>
        <taxon>Portunoidea</taxon>
        <taxon>Portunidae</taxon>
        <taxon>Portuninae</taxon>
        <taxon>Portunus</taxon>
    </lineage>
</organism>
<evidence type="ECO:0000313" key="2">
    <source>
        <dbReference type="Proteomes" id="UP000324222"/>
    </source>
</evidence>
<dbReference type="AlphaFoldDB" id="A0A5B7JRX2"/>
<gene>
    <name evidence="1" type="ORF">E2C01_092899</name>
</gene>
<evidence type="ECO:0000313" key="1">
    <source>
        <dbReference type="EMBL" id="MPC97579.1"/>
    </source>
</evidence>